<keyword evidence="1" id="KW-0479">Metal-binding</keyword>
<dbReference type="PROSITE" id="PS50865">
    <property type="entry name" value="ZF_MYND_2"/>
    <property type="match status" value="1"/>
</dbReference>
<evidence type="ECO:0000256" key="1">
    <source>
        <dbReference type="ARBA" id="ARBA00022723"/>
    </source>
</evidence>
<dbReference type="AlphaFoldDB" id="A0A1E7F146"/>
<feature type="region of interest" description="Disordered" evidence="5">
    <location>
        <begin position="162"/>
        <end position="194"/>
    </location>
</feature>
<dbReference type="KEGG" id="fcy:FRACYDRAFT_244908"/>
<accession>A0A1E7F146</accession>
<feature type="domain" description="MYND-type" evidence="6">
    <location>
        <begin position="115"/>
        <end position="155"/>
    </location>
</feature>
<evidence type="ECO:0000256" key="3">
    <source>
        <dbReference type="ARBA" id="ARBA00022833"/>
    </source>
</evidence>
<organism evidence="7 8">
    <name type="scientific">Fragilariopsis cylindrus CCMP1102</name>
    <dbReference type="NCBI Taxonomy" id="635003"/>
    <lineage>
        <taxon>Eukaryota</taxon>
        <taxon>Sar</taxon>
        <taxon>Stramenopiles</taxon>
        <taxon>Ochrophyta</taxon>
        <taxon>Bacillariophyta</taxon>
        <taxon>Bacillariophyceae</taxon>
        <taxon>Bacillariophycidae</taxon>
        <taxon>Bacillariales</taxon>
        <taxon>Bacillariaceae</taxon>
        <taxon>Fragilariopsis</taxon>
    </lineage>
</organism>
<dbReference type="Proteomes" id="UP000095751">
    <property type="component" value="Unassembled WGS sequence"/>
</dbReference>
<evidence type="ECO:0000256" key="4">
    <source>
        <dbReference type="PROSITE-ProRule" id="PRU00134"/>
    </source>
</evidence>
<dbReference type="InParanoid" id="A0A1E7F146"/>
<protein>
    <recommendedName>
        <fullName evidence="6">MYND-type domain-containing protein</fullName>
    </recommendedName>
</protein>
<evidence type="ECO:0000259" key="6">
    <source>
        <dbReference type="PROSITE" id="PS50865"/>
    </source>
</evidence>
<gene>
    <name evidence="7" type="ORF">FRACYDRAFT_244908</name>
</gene>
<dbReference type="Pfam" id="PF01753">
    <property type="entry name" value="zf-MYND"/>
    <property type="match status" value="1"/>
</dbReference>
<feature type="compositionally biased region" description="Low complexity" evidence="5">
    <location>
        <begin position="94"/>
        <end position="103"/>
    </location>
</feature>
<dbReference type="EMBL" id="KV784366">
    <property type="protein sequence ID" value="OEU11785.1"/>
    <property type="molecule type" value="Genomic_DNA"/>
</dbReference>
<evidence type="ECO:0000256" key="5">
    <source>
        <dbReference type="SAM" id="MobiDB-lite"/>
    </source>
</evidence>
<evidence type="ECO:0000256" key="2">
    <source>
        <dbReference type="ARBA" id="ARBA00022771"/>
    </source>
</evidence>
<dbReference type="Gene3D" id="6.10.140.2220">
    <property type="match status" value="1"/>
</dbReference>
<keyword evidence="8" id="KW-1185">Reference proteome</keyword>
<dbReference type="InterPro" id="IPR002893">
    <property type="entry name" value="Znf_MYND"/>
</dbReference>
<proteinExistence type="predicted"/>
<keyword evidence="2 4" id="KW-0863">Zinc-finger</keyword>
<keyword evidence="3" id="KW-0862">Zinc</keyword>
<sequence length="284" mass="31230">MTDNGEQPKEESKLCNACSEDLLKDKFSKKQWLGSVTKQRRCKCCVESDQEIIAASAIPVAQQQSALLRKSNKKKTRNVPTYAGNQKEGRLKPTNSSNNHNNTGSMTAKLARDICSWCGKTEENDRLLECSSCRNILYCSNRCQKAAYPEHKLVCDQMKKDRKLSKKQGQHTGTNNNSSSGFGGGGGGEGSTSLSEASGVGNFFINCEPINNTINTPGSGNGNLCYVRYNGEIRDHEQPGQYFASDASRDAIQKLLGPVPFSMFHQSMKDACIADRGTFKRAEF</sequence>
<reference evidence="7 8" key="1">
    <citation type="submission" date="2016-09" db="EMBL/GenBank/DDBJ databases">
        <title>Extensive genetic diversity and differential bi-allelic expression allows diatom success in the polar Southern Ocean.</title>
        <authorList>
            <consortium name="DOE Joint Genome Institute"/>
            <person name="Mock T."/>
            <person name="Otillar R.P."/>
            <person name="Strauss J."/>
            <person name="Dupont C."/>
            <person name="Frickenhaus S."/>
            <person name="Maumus F."/>
            <person name="Mcmullan M."/>
            <person name="Sanges R."/>
            <person name="Schmutz J."/>
            <person name="Toseland A."/>
            <person name="Valas R."/>
            <person name="Veluchamy A."/>
            <person name="Ward B.J."/>
            <person name="Allen A."/>
            <person name="Barry K."/>
            <person name="Falciatore A."/>
            <person name="Ferrante M."/>
            <person name="Fortunato A.E."/>
            <person name="Gloeckner G."/>
            <person name="Gruber A."/>
            <person name="Hipkin R."/>
            <person name="Janech M."/>
            <person name="Kroth P."/>
            <person name="Leese F."/>
            <person name="Lindquist E."/>
            <person name="Lyon B.R."/>
            <person name="Martin J."/>
            <person name="Mayer C."/>
            <person name="Parker M."/>
            <person name="Quesneville H."/>
            <person name="Raymond J."/>
            <person name="Uhlig C."/>
            <person name="Valentin K.U."/>
            <person name="Worden A.Z."/>
            <person name="Armbrust E.V."/>
            <person name="Bowler C."/>
            <person name="Green B."/>
            <person name="Moulton V."/>
            <person name="Van Oosterhout C."/>
            <person name="Grigoriev I."/>
        </authorList>
    </citation>
    <scope>NUCLEOTIDE SEQUENCE [LARGE SCALE GENOMIC DNA]</scope>
    <source>
        <strain evidence="7 8">CCMP1102</strain>
    </source>
</reference>
<feature type="region of interest" description="Disordered" evidence="5">
    <location>
        <begin position="68"/>
        <end position="103"/>
    </location>
</feature>
<dbReference type="SUPFAM" id="SSF144232">
    <property type="entry name" value="HIT/MYND zinc finger-like"/>
    <property type="match status" value="1"/>
</dbReference>
<feature type="compositionally biased region" description="Gly residues" evidence="5">
    <location>
        <begin position="181"/>
        <end position="190"/>
    </location>
</feature>
<dbReference type="OrthoDB" id="3007465at2759"/>
<evidence type="ECO:0000313" key="8">
    <source>
        <dbReference type="Proteomes" id="UP000095751"/>
    </source>
</evidence>
<dbReference type="PROSITE" id="PS01360">
    <property type="entry name" value="ZF_MYND_1"/>
    <property type="match status" value="1"/>
</dbReference>
<dbReference type="GO" id="GO:0008270">
    <property type="term" value="F:zinc ion binding"/>
    <property type="evidence" value="ECO:0007669"/>
    <property type="project" value="UniProtKB-KW"/>
</dbReference>
<evidence type="ECO:0000313" key="7">
    <source>
        <dbReference type="EMBL" id="OEU11785.1"/>
    </source>
</evidence>
<name>A0A1E7F146_9STRA</name>